<evidence type="ECO:0000256" key="1">
    <source>
        <dbReference type="SAM" id="Phobius"/>
    </source>
</evidence>
<dbReference type="InterPro" id="IPR025588">
    <property type="entry name" value="YcxB-like_C"/>
</dbReference>
<sequence>MQEFSYELTEQQFVDFNLYHAKHSEAVKRSLTIQRFVIPIIYLMMSFVMGPIFNWSVWGLMIPFILFAALWIIFFPPYFHWNIKRMSRKMVNEGKNKGLLGTHELFIDLQGIREVTKNGETHVRWSGIEKCGEDAVNVYLYNSAMSALIIPKKAVPELESLRKLLAEKVPASVGN</sequence>
<accession>A0A0U2ZFX2</accession>
<keyword evidence="1" id="KW-0472">Membrane</keyword>
<dbReference type="KEGG" id="prt:AUC31_05905"/>
<dbReference type="AlphaFoldDB" id="A0A0U2ZFX2"/>
<feature type="domain" description="YcxB-like C-terminal" evidence="2">
    <location>
        <begin position="108"/>
        <end position="157"/>
    </location>
</feature>
<keyword evidence="1" id="KW-1133">Transmembrane helix</keyword>
<organism evidence="3 4">
    <name type="scientific">Planococcus rifietoensis</name>
    <dbReference type="NCBI Taxonomy" id="200991"/>
    <lineage>
        <taxon>Bacteria</taxon>
        <taxon>Bacillati</taxon>
        <taxon>Bacillota</taxon>
        <taxon>Bacilli</taxon>
        <taxon>Bacillales</taxon>
        <taxon>Caryophanaceae</taxon>
        <taxon>Planococcus</taxon>
    </lineage>
</organism>
<dbReference type="Proteomes" id="UP000067683">
    <property type="component" value="Chromosome"/>
</dbReference>
<dbReference type="EMBL" id="CP013659">
    <property type="protein sequence ID" value="ALS74785.1"/>
    <property type="molecule type" value="Genomic_DNA"/>
</dbReference>
<protein>
    <recommendedName>
        <fullName evidence="2">YcxB-like C-terminal domain-containing protein</fullName>
    </recommendedName>
</protein>
<evidence type="ECO:0000259" key="2">
    <source>
        <dbReference type="Pfam" id="PF14317"/>
    </source>
</evidence>
<gene>
    <name evidence="3" type="ORF">AUC31_05905</name>
</gene>
<dbReference type="RefSeq" id="WP_058381492.1">
    <property type="nucleotide sequence ID" value="NZ_CP013659.2"/>
</dbReference>
<reference evidence="3" key="1">
    <citation type="submission" date="2016-01" db="EMBL/GenBank/DDBJ databases">
        <title>Complete genome of Planococcus rifietoensis type strain M8.</title>
        <authorList>
            <person name="See-Too W.S."/>
        </authorList>
    </citation>
    <scope>NUCLEOTIDE SEQUENCE [LARGE SCALE GENOMIC DNA]</scope>
    <source>
        <strain evidence="3">M8</strain>
    </source>
</reference>
<keyword evidence="1" id="KW-0812">Transmembrane</keyword>
<keyword evidence="4" id="KW-1185">Reference proteome</keyword>
<evidence type="ECO:0000313" key="3">
    <source>
        <dbReference type="EMBL" id="ALS74785.1"/>
    </source>
</evidence>
<proteinExistence type="predicted"/>
<name>A0A0U2ZFX2_9BACL</name>
<feature type="transmembrane region" description="Helical" evidence="1">
    <location>
        <begin position="36"/>
        <end position="54"/>
    </location>
</feature>
<dbReference type="Pfam" id="PF14317">
    <property type="entry name" value="YcxB"/>
    <property type="match status" value="1"/>
</dbReference>
<feature type="transmembrane region" description="Helical" evidence="1">
    <location>
        <begin position="60"/>
        <end position="79"/>
    </location>
</feature>
<evidence type="ECO:0000313" key="4">
    <source>
        <dbReference type="Proteomes" id="UP000067683"/>
    </source>
</evidence>